<feature type="region of interest" description="Disordered" evidence="4">
    <location>
        <begin position="289"/>
        <end position="309"/>
    </location>
</feature>
<sequence>MEQIQQQALLSLKVSFAALNELRQQEHEAQLAEATAQWQCERERLDALAYRRKVVMQKDEIAELRSRVAVFEKAAHAAHQATPERPQHDVTPDRLPARSVDSTHGGYDLGISGQDFCSTQETMDSHPQLPGRSPSKAGRRGKVSAAIKSPVRSQGGAGKGVAGEWKRKQRAGKAAPPSPSIVAFLSPSSLSPSKHARKPHHHRWRQPSAAGEASTAGIHVNATGPAVGEGSTAVLLRSRPASAAVGDMRQAAASDAPGAETADRVIDLTQADDTAGGSDPALADARTTQLYPRAPTPALQDAPRPGEPGYKYQAVVRKKDERAALQGFECLDCKRFYEALQTWNGNMQGLPACGHAVAGQQASHAAAGAQVDREQLRQDGSRHRYQYAPPNTPDGFWDMGFADSLDSRMH</sequence>
<evidence type="ECO:0000313" key="6">
    <source>
        <dbReference type="EMBL" id="KAK9806889.1"/>
    </source>
</evidence>
<accession>A0AAW1PAY9</accession>
<dbReference type="GO" id="GO:0005634">
    <property type="term" value="C:nucleus"/>
    <property type="evidence" value="ECO:0007669"/>
    <property type="project" value="UniProtKB-SubCell"/>
</dbReference>
<dbReference type="EMBL" id="JALJOR010000013">
    <property type="protein sequence ID" value="KAK9806889.1"/>
    <property type="molecule type" value="Genomic_DNA"/>
</dbReference>
<feature type="compositionally biased region" description="Basic residues" evidence="4">
    <location>
        <begin position="194"/>
        <end position="205"/>
    </location>
</feature>
<dbReference type="AlphaFoldDB" id="A0AAW1PAY9"/>
<organism evidence="6 7">
    <name type="scientific">[Myrmecia] bisecta</name>
    <dbReference type="NCBI Taxonomy" id="41462"/>
    <lineage>
        <taxon>Eukaryota</taxon>
        <taxon>Viridiplantae</taxon>
        <taxon>Chlorophyta</taxon>
        <taxon>core chlorophytes</taxon>
        <taxon>Trebouxiophyceae</taxon>
        <taxon>Trebouxiales</taxon>
        <taxon>Trebouxiaceae</taxon>
        <taxon>Myrmecia</taxon>
    </lineage>
</organism>
<dbReference type="InterPro" id="IPR033316">
    <property type="entry name" value="RBBP8-like"/>
</dbReference>
<comment type="subcellular location">
    <subcellularLocation>
        <location evidence="1">Nucleus</location>
    </subcellularLocation>
</comment>
<feature type="compositionally biased region" description="Basic and acidic residues" evidence="4">
    <location>
        <begin position="85"/>
        <end position="96"/>
    </location>
</feature>
<evidence type="ECO:0000313" key="7">
    <source>
        <dbReference type="Proteomes" id="UP001489004"/>
    </source>
</evidence>
<comment type="caution">
    <text evidence="6">The sequence shown here is derived from an EMBL/GenBank/DDBJ whole genome shotgun (WGS) entry which is preliminary data.</text>
</comment>
<name>A0AAW1PAY9_9CHLO</name>
<feature type="domain" description="DNA endonuclease activator Ctp1 C-terminal" evidence="5">
    <location>
        <begin position="311"/>
        <end position="403"/>
    </location>
</feature>
<keyword evidence="7" id="KW-1185">Reference proteome</keyword>
<evidence type="ECO:0000259" key="5">
    <source>
        <dbReference type="Pfam" id="PF08573"/>
    </source>
</evidence>
<feature type="region of interest" description="Disordered" evidence="4">
    <location>
        <begin position="77"/>
        <end position="214"/>
    </location>
</feature>
<dbReference type="PANTHER" id="PTHR15107:SF0">
    <property type="entry name" value="DNA ENDONUCLEASE ACTIVATOR CTP1 C-TERMINAL DOMAIN-CONTAINING PROTEIN"/>
    <property type="match status" value="1"/>
</dbReference>
<evidence type="ECO:0000256" key="3">
    <source>
        <dbReference type="ARBA" id="ARBA00023242"/>
    </source>
</evidence>
<evidence type="ECO:0000256" key="1">
    <source>
        <dbReference type="ARBA" id="ARBA00004123"/>
    </source>
</evidence>
<evidence type="ECO:0000256" key="4">
    <source>
        <dbReference type="SAM" id="MobiDB-lite"/>
    </source>
</evidence>
<evidence type="ECO:0000256" key="2">
    <source>
        <dbReference type="ARBA" id="ARBA00022763"/>
    </source>
</evidence>
<dbReference type="PANTHER" id="PTHR15107">
    <property type="entry name" value="RETINOBLASTOMA BINDING PROTEIN 8"/>
    <property type="match status" value="1"/>
</dbReference>
<protein>
    <recommendedName>
        <fullName evidence="5">DNA endonuclease activator Ctp1 C-terminal domain-containing protein</fullName>
    </recommendedName>
</protein>
<dbReference type="Pfam" id="PF08573">
    <property type="entry name" value="SAE2"/>
    <property type="match status" value="1"/>
</dbReference>
<proteinExistence type="predicted"/>
<gene>
    <name evidence="6" type="ORF">WJX72_006513</name>
</gene>
<dbReference type="InterPro" id="IPR013882">
    <property type="entry name" value="Ctp1_C"/>
</dbReference>
<reference evidence="6 7" key="1">
    <citation type="journal article" date="2024" name="Nat. Commun.">
        <title>Phylogenomics reveals the evolutionary origins of lichenization in chlorophyte algae.</title>
        <authorList>
            <person name="Puginier C."/>
            <person name="Libourel C."/>
            <person name="Otte J."/>
            <person name="Skaloud P."/>
            <person name="Haon M."/>
            <person name="Grisel S."/>
            <person name="Petersen M."/>
            <person name="Berrin J.G."/>
            <person name="Delaux P.M."/>
            <person name="Dal Grande F."/>
            <person name="Keller J."/>
        </authorList>
    </citation>
    <scope>NUCLEOTIDE SEQUENCE [LARGE SCALE GENOMIC DNA]</scope>
    <source>
        <strain evidence="6 7">SAG 2043</strain>
    </source>
</reference>
<keyword evidence="2" id="KW-0227">DNA damage</keyword>
<dbReference type="GO" id="GO:0010792">
    <property type="term" value="P:DNA double-strand break processing involved in repair via single-strand annealing"/>
    <property type="evidence" value="ECO:0007669"/>
    <property type="project" value="TreeGrafter"/>
</dbReference>
<keyword evidence="3" id="KW-0539">Nucleus</keyword>
<dbReference type="GO" id="GO:0003684">
    <property type="term" value="F:damaged DNA binding"/>
    <property type="evidence" value="ECO:0007669"/>
    <property type="project" value="TreeGrafter"/>
</dbReference>
<dbReference type="Proteomes" id="UP001489004">
    <property type="component" value="Unassembled WGS sequence"/>
</dbReference>